<sequence length="106" mass="11748">MFEQYRLHFVHSFGFSSLSLFQVSRLEPSLSHAGHGPLISLFSSYLSLVVTITGANDWGPSSEDGKPPPSEALCSTLICWFPLVSLPCQPWSRRYTDYKLGGLPIS</sequence>
<name>A0A0F7SJJ0_PHARH</name>
<dbReference type="AlphaFoldDB" id="A0A0F7SJJ0"/>
<organism evidence="1">
    <name type="scientific">Phaffia rhodozyma</name>
    <name type="common">Yeast</name>
    <name type="synonym">Xanthophyllomyces dendrorhous</name>
    <dbReference type="NCBI Taxonomy" id="264483"/>
    <lineage>
        <taxon>Eukaryota</taxon>
        <taxon>Fungi</taxon>
        <taxon>Dikarya</taxon>
        <taxon>Basidiomycota</taxon>
        <taxon>Agaricomycotina</taxon>
        <taxon>Tremellomycetes</taxon>
        <taxon>Cystofilobasidiales</taxon>
        <taxon>Mrakiaceae</taxon>
        <taxon>Phaffia</taxon>
    </lineage>
</organism>
<evidence type="ECO:0000313" key="1">
    <source>
        <dbReference type="EMBL" id="CDZ97162.1"/>
    </source>
</evidence>
<dbReference type="EMBL" id="LN483167">
    <property type="protein sequence ID" value="CDZ97162.1"/>
    <property type="molecule type" value="Genomic_DNA"/>
</dbReference>
<accession>A0A0F7SJJ0</accession>
<reference evidence="1" key="1">
    <citation type="submission" date="2014-08" db="EMBL/GenBank/DDBJ databases">
        <authorList>
            <person name="Sharma Rahul"/>
            <person name="Thines Marco"/>
        </authorList>
    </citation>
    <scope>NUCLEOTIDE SEQUENCE</scope>
</reference>
<proteinExistence type="predicted"/>
<protein>
    <submittedName>
        <fullName evidence="1">Uncharacterized protein</fullName>
    </submittedName>
</protein>